<dbReference type="KEGG" id="vha:VIBHAR_05991"/>
<evidence type="ECO:0000313" key="3">
    <source>
        <dbReference type="EMBL" id="ABU73870.1"/>
    </source>
</evidence>
<sequence>MRMRGLLVLVLMSMAQATWRVESKLWSFIGCRVDVTIREREDGLMIATRTLLVMVAYMIAANVLMLIAFGA</sequence>
<keyword evidence="1" id="KW-1133">Transmembrane helix</keyword>
<dbReference type="PATRIC" id="fig|338187.25.peg.4311"/>
<name>A7N4R9_VIBC1</name>
<accession>A7N4R9</accession>
<evidence type="ECO:0000313" key="2">
    <source>
        <dbReference type="EMBL" id="ABU73727.1"/>
    </source>
</evidence>
<dbReference type="EMBL" id="CP000790">
    <property type="protein sequence ID" value="ABU73870.1"/>
    <property type="molecule type" value="Genomic_DNA"/>
</dbReference>
<keyword evidence="1" id="KW-0472">Membrane</keyword>
<dbReference type="KEGG" id="vha:VIBHAR_07132"/>
<dbReference type="EMBL" id="CP000790">
    <property type="protein sequence ID" value="ABU73884.1"/>
    <property type="molecule type" value="Genomic_DNA"/>
</dbReference>
<keyword evidence="1" id="KW-0812">Transmembrane</keyword>
<feature type="transmembrane region" description="Helical" evidence="1">
    <location>
        <begin position="44"/>
        <end position="69"/>
    </location>
</feature>
<dbReference type="KEGG" id="vha:VIBHAR_05833"/>
<evidence type="ECO:0000256" key="1">
    <source>
        <dbReference type="SAM" id="Phobius"/>
    </source>
</evidence>
<organism evidence="2 6">
    <name type="scientific">Vibrio campbellii (strain ATCC BAA-1116)</name>
    <dbReference type="NCBI Taxonomy" id="2902295"/>
    <lineage>
        <taxon>Bacteria</taxon>
        <taxon>Pseudomonadati</taxon>
        <taxon>Pseudomonadota</taxon>
        <taxon>Gammaproteobacteria</taxon>
        <taxon>Vibrionales</taxon>
        <taxon>Vibrionaceae</taxon>
        <taxon>Vibrio</taxon>
    </lineage>
</organism>
<dbReference type="KEGG" id="vha:VIBHAR_05977"/>
<dbReference type="AlphaFoldDB" id="A7N4R9"/>
<evidence type="ECO:0000313" key="5">
    <source>
        <dbReference type="EMBL" id="ABU75004.1"/>
    </source>
</evidence>
<reference evidence="2 6" key="1">
    <citation type="submission" date="2007-08" db="EMBL/GenBank/DDBJ databases">
        <authorList>
            <consortium name="The Vibrio harveyi Genome Sequencing Project"/>
            <person name="Bassler B."/>
            <person name="Clifton S.W."/>
            <person name="Fulton L."/>
            <person name="Delehaunty K."/>
            <person name="Fronick C."/>
            <person name="Harrison M."/>
            <person name="Markivic C."/>
            <person name="Fulton R."/>
            <person name="Tin-Wollam A.-M."/>
            <person name="Shah N."/>
            <person name="Pepin K."/>
            <person name="Nash W."/>
            <person name="Thiruvilangam P."/>
            <person name="Bhonagiri V."/>
            <person name="Waters C."/>
            <person name="Tu K.C."/>
            <person name="Irgon J."/>
            <person name="Wilson R.K."/>
        </authorList>
    </citation>
    <scope>NUCLEOTIDE SEQUENCE [LARGE SCALE GENOMIC DNA]</scope>
    <source>
        <strain evidence="2">ATCC BAA-1116</strain>
        <strain evidence="6">ATCC BAA-1116 / BB120</strain>
    </source>
</reference>
<evidence type="ECO:0000313" key="6">
    <source>
        <dbReference type="Proteomes" id="UP000008152"/>
    </source>
</evidence>
<dbReference type="RefSeq" id="WP_012129411.1">
    <property type="nucleotide sequence ID" value="NC_009784.1"/>
</dbReference>
<proteinExistence type="predicted"/>
<protein>
    <submittedName>
        <fullName evidence="2">Uncharacterized protein</fullName>
    </submittedName>
</protein>
<dbReference type="EMBL" id="CP000790">
    <property type="protein sequence ID" value="ABU73727.1"/>
    <property type="molecule type" value="Genomic_DNA"/>
</dbReference>
<gene>
    <name evidence="2" type="ordered locus">VIBHAR_05833</name>
    <name evidence="3" type="ordered locus">VIBHAR_05977</name>
    <name evidence="4" type="ordered locus">VIBHAR_05991</name>
    <name evidence="5" type="ordered locus">VIBHAR_07132</name>
</gene>
<evidence type="ECO:0000313" key="4">
    <source>
        <dbReference type="EMBL" id="ABU73884.1"/>
    </source>
</evidence>
<dbReference type="EMBL" id="CP000790">
    <property type="protein sequence ID" value="ABU75004.1"/>
    <property type="molecule type" value="Genomic_DNA"/>
</dbReference>
<dbReference type="Proteomes" id="UP000008152">
    <property type="component" value="Chromosome II"/>
</dbReference>